<feature type="transmembrane region" description="Helical" evidence="14">
    <location>
        <begin position="29"/>
        <end position="50"/>
    </location>
</feature>
<dbReference type="Pfam" id="PF13639">
    <property type="entry name" value="zf-RING_2"/>
    <property type="match status" value="1"/>
</dbReference>
<keyword evidence="5" id="KW-0808">Transferase</keyword>
<evidence type="ECO:0000256" key="3">
    <source>
        <dbReference type="ARBA" id="ARBA00004906"/>
    </source>
</evidence>
<evidence type="ECO:0000256" key="4">
    <source>
        <dbReference type="ARBA" id="ARBA00012483"/>
    </source>
</evidence>
<dbReference type="GO" id="GO:0061630">
    <property type="term" value="F:ubiquitin protein ligase activity"/>
    <property type="evidence" value="ECO:0007669"/>
    <property type="project" value="UniProtKB-EC"/>
</dbReference>
<evidence type="ECO:0000256" key="12">
    <source>
        <dbReference type="ARBA" id="ARBA00023136"/>
    </source>
</evidence>
<keyword evidence="10" id="KW-0862">Zinc</keyword>
<keyword evidence="17" id="KW-1185">Reference proteome</keyword>
<dbReference type="EC" id="2.3.2.27" evidence="4"/>
<evidence type="ECO:0000256" key="6">
    <source>
        <dbReference type="ARBA" id="ARBA00022692"/>
    </source>
</evidence>
<evidence type="ECO:0000256" key="14">
    <source>
        <dbReference type="SAM" id="Phobius"/>
    </source>
</evidence>
<evidence type="ECO:0000256" key="5">
    <source>
        <dbReference type="ARBA" id="ARBA00022679"/>
    </source>
</evidence>
<dbReference type="InterPro" id="IPR045899">
    <property type="entry name" value="ATL71-like"/>
</dbReference>
<comment type="pathway">
    <text evidence="3">Protein modification; protein ubiquitination.</text>
</comment>
<accession>A0A4S8K976</accession>
<keyword evidence="8 13" id="KW-0863">Zinc-finger</keyword>
<dbReference type="InterPro" id="IPR001841">
    <property type="entry name" value="Znf_RING"/>
</dbReference>
<feature type="domain" description="RING-type" evidence="15">
    <location>
        <begin position="105"/>
        <end position="147"/>
    </location>
</feature>
<keyword evidence="11 14" id="KW-1133">Transmembrane helix</keyword>
<dbReference type="PROSITE" id="PS50089">
    <property type="entry name" value="ZF_RING_2"/>
    <property type="match status" value="1"/>
</dbReference>
<keyword evidence="6 14" id="KW-0812">Transmembrane</keyword>
<dbReference type="PANTHER" id="PTHR46719:SF7">
    <property type="entry name" value="RING-H2 FINGER PROTEIN ATL71-RELATED"/>
    <property type="match status" value="1"/>
</dbReference>
<evidence type="ECO:0000256" key="1">
    <source>
        <dbReference type="ARBA" id="ARBA00000900"/>
    </source>
</evidence>
<dbReference type="FunFam" id="3.30.40.10:FF:000187">
    <property type="entry name" value="E3 ubiquitin-protein ligase ATL6"/>
    <property type="match status" value="1"/>
</dbReference>
<dbReference type="CDD" id="cd16461">
    <property type="entry name" value="RING-H2_EL5-like"/>
    <property type="match status" value="1"/>
</dbReference>
<sequence>MATEYGFYRCIFCQSNATGNQMSELPTEMSYLVVLSSFLTSVTVITFYFCKRWRNNVAANPHFGNGAVERTDVEDGIDEATLMSYPKVTYSQAKLEEKGATATCCSICLGDYKDTDVLRLLPQCGHLFHLACVDPWLRSHRSCPNCRSLPAPGPVATPLAVVSSTLPAPTQ</sequence>
<reference evidence="16 17" key="1">
    <citation type="journal article" date="2019" name="Nat. Plants">
        <title>Genome sequencing of Musa balbisiana reveals subgenome evolution and function divergence in polyploid bananas.</title>
        <authorList>
            <person name="Yao X."/>
        </authorList>
    </citation>
    <scope>NUCLEOTIDE SEQUENCE [LARGE SCALE GENOMIC DNA]</scope>
    <source>
        <strain evidence="17">cv. DH-PKW</strain>
        <tissue evidence="16">Leaves</tissue>
    </source>
</reference>
<dbReference type="EMBL" id="PYDT01000001">
    <property type="protein sequence ID" value="THU71581.1"/>
    <property type="molecule type" value="Genomic_DNA"/>
</dbReference>
<dbReference type="Gene3D" id="3.30.40.10">
    <property type="entry name" value="Zinc/RING finger domain, C3HC4 (zinc finger)"/>
    <property type="match status" value="1"/>
</dbReference>
<dbReference type="GO" id="GO:0008270">
    <property type="term" value="F:zinc ion binding"/>
    <property type="evidence" value="ECO:0007669"/>
    <property type="project" value="UniProtKB-KW"/>
</dbReference>
<keyword evidence="7" id="KW-0479">Metal-binding</keyword>
<dbReference type="Proteomes" id="UP000317650">
    <property type="component" value="Chromosome 4"/>
</dbReference>
<evidence type="ECO:0000256" key="10">
    <source>
        <dbReference type="ARBA" id="ARBA00022833"/>
    </source>
</evidence>
<gene>
    <name evidence="16" type="ORF">C4D60_Mb04t02970</name>
</gene>
<evidence type="ECO:0000256" key="13">
    <source>
        <dbReference type="PROSITE-ProRule" id="PRU00175"/>
    </source>
</evidence>
<keyword evidence="9" id="KW-0833">Ubl conjugation pathway</keyword>
<name>A0A4S8K976_MUSBA</name>
<comment type="caution">
    <text evidence="16">The sequence shown here is derived from an EMBL/GenBank/DDBJ whole genome shotgun (WGS) entry which is preliminary data.</text>
</comment>
<dbReference type="STRING" id="52838.A0A4S8K976"/>
<dbReference type="SMART" id="SM00184">
    <property type="entry name" value="RING"/>
    <property type="match status" value="1"/>
</dbReference>
<dbReference type="SUPFAM" id="SSF57850">
    <property type="entry name" value="RING/U-box"/>
    <property type="match status" value="1"/>
</dbReference>
<dbReference type="InterPro" id="IPR013083">
    <property type="entry name" value="Znf_RING/FYVE/PHD"/>
</dbReference>
<organism evidence="16 17">
    <name type="scientific">Musa balbisiana</name>
    <name type="common">Banana</name>
    <dbReference type="NCBI Taxonomy" id="52838"/>
    <lineage>
        <taxon>Eukaryota</taxon>
        <taxon>Viridiplantae</taxon>
        <taxon>Streptophyta</taxon>
        <taxon>Embryophyta</taxon>
        <taxon>Tracheophyta</taxon>
        <taxon>Spermatophyta</taxon>
        <taxon>Magnoliopsida</taxon>
        <taxon>Liliopsida</taxon>
        <taxon>Zingiberales</taxon>
        <taxon>Musaceae</taxon>
        <taxon>Musa</taxon>
    </lineage>
</organism>
<protein>
    <recommendedName>
        <fullName evidence="4">RING-type E3 ubiquitin transferase</fullName>
        <ecNumber evidence="4">2.3.2.27</ecNumber>
    </recommendedName>
</protein>
<dbReference type="PANTHER" id="PTHR46719">
    <property type="entry name" value="TRANSCRIPTION FACTOR C2H2 FAMILY-RELATED"/>
    <property type="match status" value="1"/>
</dbReference>
<evidence type="ECO:0000313" key="16">
    <source>
        <dbReference type="EMBL" id="THU71581.1"/>
    </source>
</evidence>
<evidence type="ECO:0000256" key="8">
    <source>
        <dbReference type="ARBA" id="ARBA00022771"/>
    </source>
</evidence>
<dbReference type="AlphaFoldDB" id="A0A4S8K976"/>
<evidence type="ECO:0000256" key="9">
    <source>
        <dbReference type="ARBA" id="ARBA00022786"/>
    </source>
</evidence>
<keyword evidence="12 14" id="KW-0472">Membrane</keyword>
<dbReference type="GO" id="GO:0016020">
    <property type="term" value="C:membrane"/>
    <property type="evidence" value="ECO:0007669"/>
    <property type="project" value="UniProtKB-SubCell"/>
</dbReference>
<evidence type="ECO:0000259" key="15">
    <source>
        <dbReference type="PROSITE" id="PS50089"/>
    </source>
</evidence>
<evidence type="ECO:0000256" key="7">
    <source>
        <dbReference type="ARBA" id="ARBA00022723"/>
    </source>
</evidence>
<proteinExistence type="predicted"/>
<comment type="subcellular location">
    <subcellularLocation>
        <location evidence="2">Membrane</location>
        <topology evidence="2">Single-pass membrane protein</topology>
    </subcellularLocation>
</comment>
<evidence type="ECO:0000256" key="11">
    <source>
        <dbReference type="ARBA" id="ARBA00022989"/>
    </source>
</evidence>
<comment type="catalytic activity">
    <reaction evidence="1">
        <text>S-ubiquitinyl-[E2 ubiquitin-conjugating enzyme]-L-cysteine + [acceptor protein]-L-lysine = [E2 ubiquitin-conjugating enzyme]-L-cysteine + N(6)-ubiquitinyl-[acceptor protein]-L-lysine.</text>
        <dbReference type="EC" id="2.3.2.27"/>
    </reaction>
</comment>
<evidence type="ECO:0000313" key="17">
    <source>
        <dbReference type="Proteomes" id="UP000317650"/>
    </source>
</evidence>
<evidence type="ECO:0000256" key="2">
    <source>
        <dbReference type="ARBA" id="ARBA00004167"/>
    </source>
</evidence>